<reference evidence="1 2" key="1">
    <citation type="submission" date="2018-05" db="EMBL/GenBank/DDBJ databases">
        <title>Genomic Encyclopedia of Type Strains, Phase IV (KMG-IV): sequencing the most valuable type-strain genomes for metagenomic binning, comparative biology and taxonomic classification.</title>
        <authorList>
            <person name="Goeker M."/>
        </authorList>
    </citation>
    <scope>NUCLEOTIDE SEQUENCE [LARGE SCALE GENOMIC DNA]</scope>
    <source>
        <strain evidence="1 2">DSM 19579</strain>
    </source>
</reference>
<dbReference type="EMBL" id="QGTS01000002">
    <property type="protein sequence ID" value="PWW11786.1"/>
    <property type="molecule type" value="Genomic_DNA"/>
</dbReference>
<keyword evidence="2" id="KW-1185">Reference proteome</keyword>
<accession>A0A317QB69</accession>
<dbReference type="AlphaFoldDB" id="A0A317QB69"/>
<sequence>MQRTNVQVKQSGVTPARANTEMAALLMAATLLEYTLLMF</sequence>
<evidence type="ECO:0000313" key="2">
    <source>
        <dbReference type="Proteomes" id="UP000246744"/>
    </source>
</evidence>
<dbReference type="Proteomes" id="UP000246744">
    <property type="component" value="Unassembled WGS sequence"/>
</dbReference>
<name>A0A317QB69_9ENTR</name>
<gene>
    <name evidence="1" type="ORF">DES37_102397</name>
</gene>
<protein>
    <submittedName>
        <fullName evidence="1">Uncharacterized protein</fullName>
    </submittedName>
</protein>
<comment type="caution">
    <text evidence="1">The sequence shown here is derived from an EMBL/GenBank/DDBJ whole genome shotgun (WGS) entry which is preliminary data.</text>
</comment>
<proteinExistence type="predicted"/>
<organism evidence="1 2">
    <name type="scientific">Mangrovibacter plantisponsor</name>
    <dbReference type="NCBI Taxonomy" id="451513"/>
    <lineage>
        <taxon>Bacteria</taxon>
        <taxon>Pseudomonadati</taxon>
        <taxon>Pseudomonadota</taxon>
        <taxon>Gammaproteobacteria</taxon>
        <taxon>Enterobacterales</taxon>
        <taxon>Enterobacteriaceae</taxon>
        <taxon>Mangrovibacter</taxon>
    </lineage>
</organism>
<evidence type="ECO:0000313" key="1">
    <source>
        <dbReference type="EMBL" id="PWW11786.1"/>
    </source>
</evidence>